<evidence type="ECO:0000259" key="1">
    <source>
        <dbReference type="Pfam" id="PF01370"/>
    </source>
</evidence>
<name>X5DC32_9ACTN</name>
<dbReference type="GO" id="GO:0005737">
    <property type="term" value="C:cytoplasm"/>
    <property type="evidence" value="ECO:0007669"/>
    <property type="project" value="TreeGrafter"/>
</dbReference>
<reference evidence="2" key="3">
    <citation type="submission" date="2014-04" db="EMBL/GenBank/DDBJ databases">
        <title>Activation of silent natural product biosynthesis pathways by reporter-guided mutant selection.</title>
        <authorList>
            <person name="Guo F."/>
            <person name="Xiang S."/>
            <person name="Li L."/>
            <person name="Wang B."/>
            <person name="Rajasarkka J."/>
            <person name="Grondahl K."/>
            <person name="Hannuksela Y."/>
            <person name="Ai G."/>
            <person name="Metsa-Ketela M."/>
            <person name="Yang K."/>
        </authorList>
    </citation>
    <scope>NUCLEOTIDE SEQUENCE</scope>
    <source>
        <strain evidence="2">PGA64</strain>
    </source>
</reference>
<dbReference type="SUPFAM" id="SSF51735">
    <property type="entry name" value="NAD(P)-binding Rossmann-fold domains"/>
    <property type="match status" value="1"/>
</dbReference>
<dbReference type="GO" id="GO:0004029">
    <property type="term" value="F:aldehyde dehydrogenase (NAD+) activity"/>
    <property type="evidence" value="ECO:0007669"/>
    <property type="project" value="TreeGrafter"/>
</dbReference>
<reference evidence="2" key="1">
    <citation type="journal article" date="2003" name="Antimicrob. Agents Chemother.">
        <title>Engineering anthracycline biosynthesis toward angucyclines.</title>
        <authorList>
            <person name="Metsa-Ketela M."/>
            <person name="Palmu K."/>
            <person name="Kunnari T."/>
            <person name="Ylihonko K."/>
            <person name="Mantsala P."/>
        </authorList>
    </citation>
    <scope>NUCLEOTIDE SEQUENCE</scope>
    <source>
        <strain evidence="2">PGA64</strain>
    </source>
</reference>
<organism evidence="2">
    <name type="scientific">Streptomyces sp. PGA64</name>
    <dbReference type="NCBI Taxonomy" id="161235"/>
    <lineage>
        <taxon>Bacteria</taxon>
        <taxon>Bacillati</taxon>
        <taxon>Actinomycetota</taxon>
        <taxon>Actinomycetes</taxon>
        <taxon>Kitasatosporales</taxon>
        <taxon>Streptomycetaceae</taxon>
        <taxon>Streptomyces</taxon>
    </lineage>
</organism>
<dbReference type="Gene3D" id="3.40.50.720">
    <property type="entry name" value="NAD(P)-binding Rossmann-like Domain"/>
    <property type="match status" value="1"/>
</dbReference>
<dbReference type="InterPro" id="IPR051783">
    <property type="entry name" value="NAD(P)-dependent_oxidoreduct"/>
</dbReference>
<reference evidence="2" key="2">
    <citation type="journal article" date="2004" name="J. Antibiot.">
        <title>Partial activation of a silent angucycline-type gene cluster from a rubromycin beta producing Streptomyces sp. PGA64.</title>
        <authorList>
            <person name="Metsa-Ketela M."/>
            <person name="Ylihonko K."/>
            <person name="Mantsala P."/>
        </authorList>
    </citation>
    <scope>NUCLEOTIDE SEQUENCE</scope>
    <source>
        <strain evidence="2">PGA64</strain>
    </source>
</reference>
<feature type="domain" description="NAD-dependent epimerase/dehydratase" evidence="1">
    <location>
        <begin position="4"/>
        <end position="165"/>
    </location>
</feature>
<evidence type="ECO:0000313" key="2">
    <source>
        <dbReference type="EMBL" id="AHW57768.1"/>
    </source>
</evidence>
<sequence>MPTVMIAGAAGFAGRHVAAEAARQGADLALMSHRRTPDRPGPGPGPVRFVRADLAHPHSLRGVCEGVDVLLHCASRIGGTPEENVTVNARGTAALVAEAQRAGVSRIVYLSTASVYGRGTFSGVLPGDIERRPQSPTSRTRALAEDAVLAAGGFVLRPYLVCGRGDDWVVPGLTRLVRALPGGTSDWNARLSVIPVTGLAALLVGAGLAPRERLSASVYHAALPDPVPASQLLRAVADVAGLGPAGPEITPARARAWLREDRATSDALAMVATDHWFDSAQIWMDLGCAVPGTAAEACLSRLRAWHAERAEA</sequence>
<dbReference type="Pfam" id="PF01370">
    <property type="entry name" value="Epimerase"/>
    <property type="match status" value="1"/>
</dbReference>
<proteinExistence type="predicted"/>
<dbReference type="PANTHER" id="PTHR48079:SF6">
    <property type="entry name" value="NAD(P)-BINDING DOMAIN-CONTAINING PROTEIN-RELATED"/>
    <property type="match status" value="1"/>
</dbReference>
<protein>
    <submittedName>
        <fullName evidence="2">PgaW2</fullName>
    </submittedName>
</protein>
<dbReference type="EMBL" id="AY034378">
    <property type="protein sequence ID" value="AHW57768.1"/>
    <property type="molecule type" value="Genomic_DNA"/>
</dbReference>
<accession>X5DC32</accession>
<dbReference type="InterPro" id="IPR036291">
    <property type="entry name" value="NAD(P)-bd_dom_sf"/>
</dbReference>
<dbReference type="PANTHER" id="PTHR48079">
    <property type="entry name" value="PROTEIN YEEZ"/>
    <property type="match status" value="1"/>
</dbReference>
<dbReference type="AlphaFoldDB" id="X5DC32"/>
<dbReference type="InterPro" id="IPR001509">
    <property type="entry name" value="Epimerase_deHydtase"/>
</dbReference>